<organism evidence="1 4">
    <name type="scientific">Ligilactobacillus murinus</name>
    <dbReference type="NCBI Taxonomy" id="1622"/>
    <lineage>
        <taxon>Bacteria</taxon>
        <taxon>Bacillati</taxon>
        <taxon>Bacillota</taxon>
        <taxon>Bacilli</taxon>
        <taxon>Lactobacillales</taxon>
        <taxon>Lactobacillaceae</taxon>
        <taxon>Ligilactobacillus</taxon>
    </lineage>
</organism>
<dbReference type="Proteomes" id="UP000250153">
    <property type="component" value="Chromosome"/>
</dbReference>
<dbReference type="KEGG" id="lmur:CPS94_07430"/>
<accession>A0AAD0L3Z2</accession>
<dbReference type="EMBL" id="CP023566">
    <property type="protein sequence ID" value="AWZ39718.1"/>
    <property type="molecule type" value="Genomic_DNA"/>
</dbReference>
<dbReference type="GeneID" id="48466971"/>
<evidence type="ECO:0000313" key="3">
    <source>
        <dbReference type="Proteomes" id="UP000250143"/>
    </source>
</evidence>
<evidence type="ECO:0000313" key="2">
    <source>
        <dbReference type="EMBL" id="AWZ39718.1"/>
    </source>
</evidence>
<dbReference type="AlphaFoldDB" id="A0AAD0L3Z2"/>
<name>A0AAD0L3Z2_9LACO</name>
<protein>
    <submittedName>
        <fullName evidence="1">Uncharacterized protein</fullName>
    </submittedName>
</protein>
<dbReference type="RefSeq" id="WP_112193355.1">
    <property type="nucleotide sequence ID" value="NZ_CP023565.1"/>
</dbReference>
<proteinExistence type="predicted"/>
<reference evidence="3 4" key="1">
    <citation type="submission" date="2017-09" db="EMBL/GenBank/DDBJ databases">
        <title>Predominant Lactobacillus spp. isolated from feces of mice subjected to short-term calorie restriction.</title>
        <authorList>
            <person name="Zhang C."/>
            <person name="Zhao L."/>
            <person name="Pan F."/>
        </authorList>
    </citation>
    <scope>NUCLEOTIDE SEQUENCE [LARGE SCALE GENOMIC DNA]</scope>
    <source>
        <strain evidence="2 3">CR141</strain>
        <strain evidence="1 4">CR147</strain>
    </source>
</reference>
<dbReference type="Proteomes" id="UP000250143">
    <property type="component" value="Chromosome"/>
</dbReference>
<evidence type="ECO:0000313" key="4">
    <source>
        <dbReference type="Proteomes" id="UP000250153"/>
    </source>
</evidence>
<gene>
    <name evidence="2" type="ORF">CPQ89_01035</name>
    <name evidence="1" type="ORF">CPS94_07430</name>
</gene>
<dbReference type="EMBL" id="CP023565">
    <property type="protein sequence ID" value="AWZ38754.1"/>
    <property type="molecule type" value="Genomic_DNA"/>
</dbReference>
<keyword evidence="3" id="KW-1185">Reference proteome</keyword>
<sequence>MKYIFMDEKGPQNSFKISKPFDKVKKLSYGSDNMHVYVADAIMFDDRNKEQLYKEYNLLEKNIQKIVKTLGNLRQVRYLREKGLDMV</sequence>
<evidence type="ECO:0000313" key="1">
    <source>
        <dbReference type="EMBL" id="AWZ38754.1"/>
    </source>
</evidence>